<keyword evidence="2" id="KW-1185">Reference proteome</keyword>
<reference evidence="1 2" key="1">
    <citation type="submission" date="2024-11" db="EMBL/GenBank/DDBJ databases">
        <title>A near-complete genome assembly of Cinchona calisaya.</title>
        <authorList>
            <person name="Lian D.C."/>
            <person name="Zhao X.W."/>
            <person name="Wei L."/>
        </authorList>
    </citation>
    <scope>NUCLEOTIDE SEQUENCE [LARGE SCALE GENOMIC DNA]</scope>
    <source>
        <tissue evidence="1">Nenye</tissue>
    </source>
</reference>
<gene>
    <name evidence="1" type="ORF">ACH5RR_034178</name>
</gene>
<evidence type="ECO:0000313" key="2">
    <source>
        <dbReference type="Proteomes" id="UP001630127"/>
    </source>
</evidence>
<dbReference type="AlphaFoldDB" id="A0ABD2YD55"/>
<accession>A0ABD2YD55</accession>
<organism evidence="1 2">
    <name type="scientific">Cinchona calisaya</name>
    <dbReference type="NCBI Taxonomy" id="153742"/>
    <lineage>
        <taxon>Eukaryota</taxon>
        <taxon>Viridiplantae</taxon>
        <taxon>Streptophyta</taxon>
        <taxon>Embryophyta</taxon>
        <taxon>Tracheophyta</taxon>
        <taxon>Spermatophyta</taxon>
        <taxon>Magnoliopsida</taxon>
        <taxon>eudicotyledons</taxon>
        <taxon>Gunneridae</taxon>
        <taxon>Pentapetalae</taxon>
        <taxon>asterids</taxon>
        <taxon>lamiids</taxon>
        <taxon>Gentianales</taxon>
        <taxon>Rubiaceae</taxon>
        <taxon>Cinchonoideae</taxon>
        <taxon>Cinchoneae</taxon>
        <taxon>Cinchona</taxon>
    </lineage>
</organism>
<evidence type="ECO:0000313" key="1">
    <source>
        <dbReference type="EMBL" id="KAL3504337.1"/>
    </source>
</evidence>
<dbReference type="EMBL" id="JBJUIK010000014">
    <property type="protein sequence ID" value="KAL3504337.1"/>
    <property type="molecule type" value="Genomic_DNA"/>
</dbReference>
<evidence type="ECO:0008006" key="3">
    <source>
        <dbReference type="Google" id="ProtNLM"/>
    </source>
</evidence>
<proteinExistence type="predicted"/>
<protein>
    <recommendedName>
        <fullName evidence="3">Peroxidase</fullName>
    </recommendedName>
</protein>
<name>A0ABD2YD55_9GENT</name>
<dbReference type="Proteomes" id="UP001630127">
    <property type="component" value="Unassembled WGS sequence"/>
</dbReference>
<sequence>MTGATILYTNTSYDAIDVTLARENIIDLGAAQGPIHLVRKQQLSMTGIDVGLSSTDVVMPSDFKEVNTVLDNDEYDGLLKLSTNDFSIIGCSDTIVNSAMGLHQLGFKTKTSSFATVFKRKKH</sequence>
<comment type="caution">
    <text evidence="1">The sequence shown here is derived from an EMBL/GenBank/DDBJ whole genome shotgun (WGS) entry which is preliminary data.</text>
</comment>